<evidence type="ECO:0000313" key="2">
    <source>
        <dbReference type="Proteomes" id="UP000305233"/>
    </source>
</evidence>
<keyword evidence="2" id="KW-1185">Reference proteome</keyword>
<evidence type="ECO:0000313" key="1">
    <source>
        <dbReference type="EMBL" id="THJ64770.1"/>
    </source>
</evidence>
<organism evidence="1 2">
    <name type="scientific">Arthrobacter echini</name>
    <dbReference type="NCBI Taxonomy" id="1529066"/>
    <lineage>
        <taxon>Bacteria</taxon>
        <taxon>Bacillati</taxon>
        <taxon>Actinomycetota</taxon>
        <taxon>Actinomycetes</taxon>
        <taxon>Micrococcales</taxon>
        <taxon>Micrococcaceae</taxon>
        <taxon>Arthrobacter</taxon>
    </lineage>
</organism>
<comment type="caution">
    <text evidence="1">The sequence shown here is derived from an EMBL/GenBank/DDBJ whole genome shotgun (WGS) entry which is preliminary data.</text>
</comment>
<gene>
    <name evidence="1" type="ORF">E8P82_14190</name>
</gene>
<reference evidence="1 2" key="1">
    <citation type="submission" date="2019-04" db="EMBL/GenBank/DDBJ databases">
        <authorList>
            <person name="Liu Q."/>
            <person name="Xin Y.-H."/>
        </authorList>
    </citation>
    <scope>NUCLEOTIDE SEQUENCE [LARGE SCALE GENOMIC DNA]</scope>
    <source>
        <strain evidence="1 2">AM23</strain>
    </source>
</reference>
<name>A0A4S5E0H1_9MICC</name>
<sequence length="166" mass="19018">MFDEEGECCRNITLGLYSWRLADYAESAAYQRLAGKILASRPKTSENPNWDEFLVCLMLVETFERKAWFRAAERVVYYCSLKRLRITLGLFQMQDAPWRTSEAIAVVIGTLLRGRIEPSFQRDNLDRLAAFWYGHAGIERGAAFSYSDAMQIAERVTKKLGTLSTV</sequence>
<dbReference type="Proteomes" id="UP000305233">
    <property type="component" value="Unassembled WGS sequence"/>
</dbReference>
<dbReference type="RefSeq" id="WP_136455705.1">
    <property type="nucleotide sequence ID" value="NZ_SSWH01000018.1"/>
</dbReference>
<proteinExistence type="predicted"/>
<protein>
    <submittedName>
        <fullName evidence="1">Uncharacterized protein</fullName>
    </submittedName>
</protein>
<dbReference type="AlphaFoldDB" id="A0A4S5E0H1"/>
<dbReference type="EMBL" id="SSWH01000018">
    <property type="protein sequence ID" value="THJ64770.1"/>
    <property type="molecule type" value="Genomic_DNA"/>
</dbReference>
<accession>A0A4S5E0H1</accession>
<dbReference type="OrthoDB" id="5150162at2"/>